<protein>
    <recommendedName>
        <fullName evidence="9">Transmembrane protein 14</fullName>
    </recommendedName>
</protein>
<feature type="transmembrane region" description="Helical" evidence="6">
    <location>
        <begin position="61"/>
        <end position="80"/>
    </location>
</feature>
<dbReference type="InterPro" id="IPR005349">
    <property type="entry name" value="TMEM14"/>
</dbReference>
<dbReference type="EMBL" id="JALJOQ010000308">
    <property type="protein sequence ID" value="KAK9785345.1"/>
    <property type="molecule type" value="Genomic_DNA"/>
</dbReference>
<proteinExistence type="inferred from homology"/>
<feature type="transmembrane region" description="Helical" evidence="6">
    <location>
        <begin position="86"/>
        <end position="109"/>
    </location>
</feature>
<evidence type="ECO:0000256" key="2">
    <source>
        <dbReference type="ARBA" id="ARBA00007590"/>
    </source>
</evidence>
<dbReference type="Pfam" id="PF03647">
    <property type="entry name" value="Tmemb_14"/>
    <property type="match status" value="1"/>
</dbReference>
<gene>
    <name evidence="7" type="ORF">WJX73_006423</name>
</gene>
<dbReference type="GO" id="GO:0009706">
    <property type="term" value="C:chloroplast inner membrane"/>
    <property type="evidence" value="ECO:0007669"/>
    <property type="project" value="TreeGrafter"/>
</dbReference>
<evidence type="ECO:0000256" key="5">
    <source>
        <dbReference type="ARBA" id="ARBA00023136"/>
    </source>
</evidence>
<accession>A0AAW1NL08</accession>
<evidence type="ECO:0000313" key="8">
    <source>
        <dbReference type="Proteomes" id="UP001465755"/>
    </source>
</evidence>
<dbReference type="Proteomes" id="UP001465755">
    <property type="component" value="Unassembled WGS sequence"/>
</dbReference>
<evidence type="ECO:0000256" key="6">
    <source>
        <dbReference type="SAM" id="Phobius"/>
    </source>
</evidence>
<dbReference type="Gene3D" id="1.10.10.1740">
    <property type="entry name" value="Transmembrane protein 14-like"/>
    <property type="match status" value="1"/>
</dbReference>
<keyword evidence="3 6" id="KW-0812">Transmembrane</keyword>
<keyword evidence="4 6" id="KW-1133">Transmembrane helix</keyword>
<dbReference type="PANTHER" id="PTHR12668">
    <property type="entry name" value="TRANSMEMBRANE PROTEIN 14, 15"/>
    <property type="match status" value="1"/>
</dbReference>
<comment type="similarity">
    <text evidence="2">Belongs to the TMEM14 family.</text>
</comment>
<keyword evidence="8" id="KW-1185">Reference proteome</keyword>
<keyword evidence="5 6" id="KW-0472">Membrane</keyword>
<dbReference type="PANTHER" id="PTHR12668:SF43">
    <property type="entry name" value="TRANSMEMBRANE PROTEIN 14 HOMOLOG"/>
    <property type="match status" value="1"/>
</dbReference>
<dbReference type="InterPro" id="IPR044890">
    <property type="entry name" value="TMEM14_sf"/>
</dbReference>
<name>A0AAW1NL08_9CHLO</name>
<evidence type="ECO:0008006" key="9">
    <source>
        <dbReference type="Google" id="ProtNLM"/>
    </source>
</evidence>
<evidence type="ECO:0000256" key="4">
    <source>
        <dbReference type="ARBA" id="ARBA00022989"/>
    </source>
</evidence>
<comment type="subcellular location">
    <subcellularLocation>
        <location evidence="1">Membrane</location>
    </subcellularLocation>
</comment>
<feature type="transmembrane region" description="Helical" evidence="6">
    <location>
        <begin position="31"/>
        <end position="49"/>
    </location>
</feature>
<evidence type="ECO:0000313" key="7">
    <source>
        <dbReference type="EMBL" id="KAK9785345.1"/>
    </source>
</evidence>
<dbReference type="GO" id="GO:0015245">
    <property type="term" value="F:fatty acid transmembrane transporter activity"/>
    <property type="evidence" value="ECO:0007669"/>
    <property type="project" value="TreeGrafter"/>
</dbReference>
<dbReference type="AlphaFoldDB" id="A0AAW1NL08"/>
<evidence type="ECO:0000256" key="3">
    <source>
        <dbReference type="ARBA" id="ARBA00022692"/>
    </source>
</evidence>
<comment type="caution">
    <text evidence="7">The sequence shown here is derived from an EMBL/GenBank/DDBJ whole genome shotgun (WGS) entry which is preliminary data.</text>
</comment>
<organism evidence="7 8">
    <name type="scientific">Symbiochloris irregularis</name>
    <dbReference type="NCBI Taxonomy" id="706552"/>
    <lineage>
        <taxon>Eukaryota</taxon>
        <taxon>Viridiplantae</taxon>
        <taxon>Chlorophyta</taxon>
        <taxon>core chlorophytes</taxon>
        <taxon>Trebouxiophyceae</taxon>
        <taxon>Trebouxiales</taxon>
        <taxon>Trebouxiaceae</taxon>
        <taxon>Symbiochloris</taxon>
    </lineage>
</organism>
<evidence type="ECO:0000256" key="1">
    <source>
        <dbReference type="ARBA" id="ARBA00004370"/>
    </source>
</evidence>
<reference evidence="7 8" key="1">
    <citation type="journal article" date="2024" name="Nat. Commun.">
        <title>Phylogenomics reveals the evolutionary origins of lichenization in chlorophyte algae.</title>
        <authorList>
            <person name="Puginier C."/>
            <person name="Libourel C."/>
            <person name="Otte J."/>
            <person name="Skaloud P."/>
            <person name="Haon M."/>
            <person name="Grisel S."/>
            <person name="Petersen M."/>
            <person name="Berrin J.G."/>
            <person name="Delaux P.M."/>
            <person name="Dal Grande F."/>
            <person name="Keller J."/>
        </authorList>
    </citation>
    <scope>NUCLEOTIDE SEQUENCE [LARGE SCALE GENOMIC DNA]</scope>
    <source>
        <strain evidence="7 8">SAG 2036</strain>
    </source>
</reference>
<sequence length="119" mass="12708">MYDFCFTLPYAGLLALGGVTGFLTKGSIPSLAGGLGSAAVLAVCAQISLAKYHQGRLCKPATATSLVVTSALTIMMSARWRRTRKFMPPGIIAVTSAAMSLFLLWNLLCMRPPIKEAKR</sequence>